<accession>A0ACB7YKS6</accession>
<sequence length="149" mass="15333">MGKARRKSEGKSCLLCSQELTGNRLSSLVFHKPPVTMSVSELACTYAALILHDDGIPVTADKIAALVKAANVSVESFWPGLFAKLVEKRNIEDLILNVGAGGGGGAVAFSAPAAGGAAAAAAPAAAAVEEKKEEPKEESDDDMGFSLFD</sequence>
<comment type="caution">
    <text evidence="1">The sequence shown here is derived from an EMBL/GenBank/DDBJ whole genome shotgun (WGS) entry which is preliminary data.</text>
</comment>
<protein>
    <submittedName>
        <fullName evidence="1">Uncharacterized protein</fullName>
    </submittedName>
</protein>
<proteinExistence type="predicted"/>
<dbReference type="EMBL" id="CM037161">
    <property type="protein sequence ID" value="KAH7854181.1"/>
    <property type="molecule type" value="Genomic_DNA"/>
</dbReference>
<gene>
    <name evidence="1" type="ORF">Vadar_011109</name>
</gene>
<dbReference type="Proteomes" id="UP000828048">
    <property type="component" value="Chromosome 11"/>
</dbReference>
<reference evidence="1 2" key="1">
    <citation type="journal article" date="2021" name="Hortic Res">
        <title>High-quality reference genome and annotation aids understanding of berry development for evergreen blueberry (Vaccinium darrowii).</title>
        <authorList>
            <person name="Yu J."/>
            <person name="Hulse-Kemp A.M."/>
            <person name="Babiker E."/>
            <person name="Staton M."/>
        </authorList>
    </citation>
    <scope>NUCLEOTIDE SEQUENCE [LARGE SCALE GENOMIC DNA]</scope>
    <source>
        <strain evidence="2">cv. NJ 8807/NJ 8810</strain>
        <tissue evidence="1">Young leaf</tissue>
    </source>
</reference>
<evidence type="ECO:0000313" key="1">
    <source>
        <dbReference type="EMBL" id="KAH7854181.1"/>
    </source>
</evidence>
<organism evidence="1 2">
    <name type="scientific">Vaccinium darrowii</name>
    <dbReference type="NCBI Taxonomy" id="229202"/>
    <lineage>
        <taxon>Eukaryota</taxon>
        <taxon>Viridiplantae</taxon>
        <taxon>Streptophyta</taxon>
        <taxon>Embryophyta</taxon>
        <taxon>Tracheophyta</taxon>
        <taxon>Spermatophyta</taxon>
        <taxon>Magnoliopsida</taxon>
        <taxon>eudicotyledons</taxon>
        <taxon>Gunneridae</taxon>
        <taxon>Pentapetalae</taxon>
        <taxon>asterids</taxon>
        <taxon>Ericales</taxon>
        <taxon>Ericaceae</taxon>
        <taxon>Vaccinioideae</taxon>
        <taxon>Vaccinieae</taxon>
        <taxon>Vaccinium</taxon>
    </lineage>
</organism>
<name>A0ACB7YKS6_9ERIC</name>
<evidence type="ECO:0000313" key="2">
    <source>
        <dbReference type="Proteomes" id="UP000828048"/>
    </source>
</evidence>
<keyword evidence="2" id="KW-1185">Reference proteome</keyword>